<proteinExistence type="predicted"/>
<feature type="domain" description="NADPH-dependent FMN reductase-like" evidence="1">
    <location>
        <begin position="5"/>
        <end position="148"/>
    </location>
</feature>
<gene>
    <name evidence="2" type="ORF">C8N32_104144</name>
</gene>
<comment type="caution">
    <text evidence="2">The sequence shown here is derived from an EMBL/GenBank/DDBJ whole genome shotgun (WGS) entry which is preliminary data.</text>
</comment>
<dbReference type="GO" id="GO:0005829">
    <property type="term" value="C:cytosol"/>
    <property type="evidence" value="ECO:0007669"/>
    <property type="project" value="TreeGrafter"/>
</dbReference>
<organism evidence="2 3">
    <name type="scientific">Rhodovulum imhoffii</name>
    <dbReference type="NCBI Taxonomy" id="365340"/>
    <lineage>
        <taxon>Bacteria</taxon>
        <taxon>Pseudomonadati</taxon>
        <taxon>Pseudomonadota</taxon>
        <taxon>Alphaproteobacteria</taxon>
        <taxon>Rhodobacterales</taxon>
        <taxon>Paracoccaceae</taxon>
        <taxon>Rhodovulum</taxon>
    </lineage>
</organism>
<dbReference type="PANTHER" id="PTHR30543">
    <property type="entry name" value="CHROMATE REDUCTASE"/>
    <property type="match status" value="1"/>
</dbReference>
<accession>A0A2T5BU85</accession>
<evidence type="ECO:0000259" key="1">
    <source>
        <dbReference type="Pfam" id="PF03358"/>
    </source>
</evidence>
<dbReference type="GO" id="GO:0016491">
    <property type="term" value="F:oxidoreductase activity"/>
    <property type="evidence" value="ECO:0007669"/>
    <property type="project" value="InterPro"/>
</dbReference>
<dbReference type="InterPro" id="IPR050712">
    <property type="entry name" value="NAD(P)H-dep_reductase"/>
</dbReference>
<reference evidence="2 3" key="1">
    <citation type="submission" date="2018-04" db="EMBL/GenBank/DDBJ databases">
        <title>Genomic Encyclopedia of Archaeal and Bacterial Type Strains, Phase II (KMG-II): from individual species to whole genera.</title>
        <authorList>
            <person name="Goeker M."/>
        </authorList>
    </citation>
    <scope>NUCLEOTIDE SEQUENCE [LARGE SCALE GENOMIC DNA]</scope>
    <source>
        <strain evidence="2 3">DSM 18064</strain>
    </source>
</reference>
<dbReference type="PANTHER" id="PTHR30543:SF21">
    <property type="entry name" value="NAD(P)H-DEPENDENT FMN REDUCTASE LOT6"/>
    <property type="match status" value="1"/>
</dbReference>
<dbReference type="RefSeq" id="WP_107891389.1">
    <property type="nucleotide sequence ID" value="NZ_NHSI01000059.1"/>
</dbReference>
<dbReference type="InterPro" id="IPR005025">
    <property type="entry name" value="FMN_Rdtase-like_dom"/>
</dbReference>
<dbReference type="Gene3D" id="3.40.50.360">
    <property type="match status" value="1"/>
</dbReference>
<dbReference type="Proteomes" id="UP000243859">
    <property type="component" value="Unassembled WGS sequence"/>
</dbReference>
<name>A0A2T5BU85_9RHOB</name>
<dbReference type="EMBL" id="QAAA01000004">
    <property type="protein sequence ID" value="PTN03033.1"/>
    <property type="molecule type" value="Genomic_DNA"/>
</dbReference>
<dbReference type="SUPFAM" id="SSF52218">
    <property type="entry name" value="Flavoproteins"/>
    <property type="match status" value="1"/>
</dbReference>
<dbReference type="GO" id="GO:0010181">
    <property type="term" value="F:FMN binding"/>
    <property type="evidence" value="ECO:0007669"/>
    <property type="project" value="TreeGrafter"/>
</dbReference>
<dbReference type="OrthoDB" id="9812295at2"/>
<dbReference type="InterPro" id="IPR029039">
    <property type="entry name" value="Flavoprotein-like_sf"/>
</dbReference>
<protein>
    <submittedName>
        <fullName evidence="2">Chromate reductase</fullName>
    </submittedName>
</protein>
<dbReference type="Pfam" id="PF03358">
    <property type="entry name" value="FMN_red"/>
    <property type="match status" value="1"/>
</dbReference>
<evidence type="ECO:0000313" key="2">
    <source>
        <dbReference type="EMBL" id="PTN03033.1"/>
    </source>
</evidence>
<evidence type="ECO:0000313" key="3">
    <source>
        <dbReference type="Proteomes" id="UP000243859"/>
    </source>
</evidence>
<sequence>MTYTLLGISGSLRKGSFNTHLLREAARHFGPAHFTLADLRVPLYDADLEAAEGLPAEVARLAGLISGADAVVISAPEYNRSISGVLKNALDWVSRVPGGPWAGKPVAILSATAGRSGGERTQYALRLCLTPFGARVLTGPEVLVGQAADQFDNSGRLTNEINTNALAALMAALRDEVAR</sequence>
<dbReference type="AlphaFoldDB" id="A0A2T5BU85"/>
<keyword evidence="3" id="KW-1185">Reference proteome</keyword>